<reference evidence="2 3" key="1">
    <citation type="submission" date="2024-02" db="EMBL/GenBank/DDBJ databases">
        <title>A Gaetbulibacter species isolated from tidal flats and genomic insights of their niches.</title>
        <authorList>
            <person name="Ye Y."/>
        </authorList>
    </citation>
    <scope>NUCLEOTIDE SEQUENCE [LARGE SCALE GENOMIC DNA]</scope>
    <source>
        <strain evidence="2 3">KEM-8</strain>
    </source>
</reference>
<feature type="transmembrane region" description="Helical" evidence="1">
    <location>
        <begin position="41"/>
        <end position="59"/>
    </location>
</feature>
<protein>
    <submittedName>
        <fullName evidence="2">Uncharacterized protein</fullName>
    </submittedName>
</protein>
<gene>
    <name evidence="2" type="ORF">V8G56_07480</name>
</gene>
<name>A0ABW7MP43_9FLAO</name>
<feature type="transmembrane region" description="Helical" evidence="1">
    <location>
        <begin position="107"/>
        <end position="124"/>
    </location>
</feature>
<keyword evidence="1" id="KW-0812">Transmembrane</keyword>
<dbReference type="EMBL" id="JBAWKC010000002">
    <property type="protein sequence ID" value="MFH6768571.1"/>
    <property type="molecule type" value="Genomic_DNA"/>
</dbReference>
<organism evidence="2 3">
    <name type="scientific">Gaetbulibacter aquiaggeris</name>
    <dbReference type="NCBI Taxonomy" id="1735373"/>
    <lineage>
        <taxon>Bacteria</taxon>
        <taxon>Pseudomonadati</taxon>
        <taxon>Bacteroidota</taxon>
        <taxon>Flavobacteriia</taxon>
        <taxon>Flavobacteriales</taxon>
        <taxon>Flavobacteriaceae</taxon>
        <taxon>Gaetbulibacter</taxon>
    </lineage>
</organism>
<proteinExistence type="predicted"/>
<comment type="caution">
    <text evidence="2">The sequence shown here is derived from an EMBL/GenBank/DDBJ whole genome shotgun (WGS) entry which is preliminary data.</text>
</comment>
<keyword evidence="1" id="KW-0472">Membrane</keyword>
<evidence type="ECO:0000313" key="3">
    <source>
        <dbReference type="Proteomes" id="UP001610104"/>
    </source>
</evidence>
<dbReference type="Proteomes" id="UP001610104">
    <property type="component" value="Unassembled WGS sequence"/>
</dbReference>
<keyword evidence="3" id="KW-1185">Reference proteome</keyword>
<accession>A0ABW7MP43</accession>
<evidence type="ECO:0000313" key="2">
    <source>
        <dbReference type="EMBL" id="MFH6768571.1"/>
    </source>
</evidence>
<dbReference type="RefSeq" id="WP_395437823.1">
    <property type="nucleotide sequence ID" value="NZ_JBAWKC010000002.1"/>
</dbReference>
<feature type="transmembrane region" description="Helical" evidence="1">
    <location>
        <begin position="12"/>
        <end position="29"/>
    </location>
</feature>
<keyword evidence="1" id="KW-1133">Transmembrane helix</keyword>
<sequence>MNLYKSDKVRFIFGLIFILIIYTTYYVGFYENSNLILPGKLRHIIKFLATIAVYLVGTFHLGKLKDKWMSLIWHIVHVSGLFIITSLGLIDWFIMEISLNLRLFANSVQEILISPLLYLAMGLINKTFKKDSIV</sequence>
<evidence type="ECO:0000256" key="1">
    <source>
        <dbReference type="SAM" id="Phobius"/>
    </source>
</evidence>
<feature type="transmembrane region" description="Helical" evidence="1">
    <location>
        <begin position="71"/>
        <end position="95"/>
    </location>
</feature>